<keyword evidence="4 7" id="KW-0145">Chemotaxis</keyword>
<dbReference type="NCBIfam" id="TIGR02480">
    <property type="entry name" value="fliN"/>
    <property type="match status" value="1"/>
</dbReference>
<dbReference type="InterPro" id="IPR051469">
    <property type="entry name" value="FliN/MopA/SpaO"/>
</dbReference>
<feature type="region of interest" description="Disordered" evidence="8">
    <location>
        <begin position="1"/>
        <end position="35"/>
    </location>
</feature>
<keyword evidence="3 7" id="KW-1003">Cell membrane</keyword>
<dbReference type="PANTHER" id="PTHR43484">
    <property type="match status" value="1"/>
</dbReference>
<dbReference type="InterPro" id="IPR001172">
    <property type="entry name" value="FliN_T3SS_HrcQb"/>
</dbReference>
<dbReference type="Pfam" id="PF01052">
    <property type="entry name" value="FliMN_C"/>
    <property type="match status" value="1"/>
</dbReference>
<keyword evidence="10" id="KW-0969">Cilium</keyword>
<evidence type="ECO:0000256" key="1">
    <source>
        <dbReference type="ARBA" id="ARBA00009226"/>
    </source>
</evidence>
<accession>A0ABV2SBM6</accession>
<dbReference type="RefSeq" id="WP_354009621.1">
    <property type="nucleotide sequence ID" value="NZ_JBEWTA010000001.1"/>
</dbReference>
<evidence type="ECO:0000256" key="7">
    <source>
        <dbReference type="RuleBase" id="RU362074"/>
    </source>
</evidence>
<keyword evidence="10" id="KW-0966">Cell projection</keyword>
<keyword evidence="7" id="KW-0975">Bacterial flagellum</keyword>
<organism evidence="10 11">
    <name type="scientific">Endozoicomonas lisbonensis</name>
    <dbReference type="NCBI Taxonomy" id="3120522"/>
    <lineage>
        <taxon>Bacteria</taxon>
        <taxon>Pseudomonadati</taxon>
        <taxon>Pseudomonadota</taxon>
        <taxon>Gammaproteobacteria</taxon>
        <taxon>Oceanospirillales</taxon>
        <taxon>Endozoicomonadaceae</taxon>
        <taxon>Endozoicomonas</taxon>
    </lineage>
</organism>
<name>A0ABV2SBM6_9GAMM</name>
<evidence type="ECO:0000256" key="2">
    <source>
        <dbReference type="ARBA" id="ARBA00021897"/>
    </source>
</evidence>
<gene>
    <name evidence="10" type="ORF">V5J35_000363</name>
</gene>
<evidence type="ECO:0000313" key="11">
    <source>
        <dbReference type="Proteomes" id="UP001549366"/>
    </source>
</evidence>
<evidence type="ECO:0000259" key="9">
    <source>
        <dbReference type="Pfam" id="PF01052"/>
    </source>
</evidence>
<feature type="compositionally biased region" description="Basic and acidic residues" evidence="8">
    <location>
        <begin position="18"/>
        <end position="30"/>
    </location>
</feature>
<dbReference type="InterPro" id="IPR001543">
    <property type="entry name" value="FliN-like_C"/>
</dbReference>
<comment type="function">
    <text evidence="7">FliN is one of three proteins (FliG, FliN, FliM) that form the rotor-mounted switch complex (C ring), located at the base of the basal body. This complex interacts with the CheY and CheZ chemotaxis proteins, in addition to contacting components of the motor that determine the direction of flagellar rotation.</text>
</comment>
<sequence>MSAIINEPEVNDNVETEDAVRENVDNKVDNKPAGPDLSMILDIPVQLSLEVGSTEQTVEQILALAQGSVIELNRKAGEPLDVKVNGTLIARGEVVESQGKYGIRIIDIAGGNDRLNSLL</sequence>
<protein>
    <recommendedName>
        <fullName evidence="2 7">Flagellar motor switch protein FliN</fullName>
    </recommendedName>
</protein>
<proteinExistence type="inferred from homology"/>
<keyword evidence="11" id="KW-1185">Reference proteome</keyword>
<evidence type="ECO:0000256" key="8">
    <source>
        <dbReference type="SAM" id="MobiDB-lite"/>
    </source>
</evidence>
<dbReference type="InterPro" id="IPR036429">
    <property type="entry name" value="SpoA-like_sf"/>
</dbReference>
<keyword evidence="10" id="KW-0282">Flagellum</keyword>
<dbReference type="PANTHER" id="PTHR43484:SF1">
    <property type="entry name" value="FLAGELLAR MOTOR SWITCH PROTEIN FLIN"/>
    <property type="match status" value="1"/>
</dbReference>
<dbReference type="PRINTS" id="PR00956">
    <property type="entry name" value="FLGMOTORFLIN"/>
</dbReference>
<evidence type="ECO:0000313" key="10">
    <source>
        <dbReference type="EMBL" id="MET4755171.1"/>
    </source>
</evidence>
<evidence type="ECO:0000256" key="3">
    <source>
        <dbReference type="ARBA" id="ARBA00022475"/>
    </source>
</evidence>
<dbReference type="Proteomes" id="UP001549366">
    <property type="component" value="Unassembled WGS sequence"/>
</dbReference>
<comment type="subcellular location">
    <subcellularLocation>
        <location evidence="7">Cell membrane</location>
        <topology evidence="7">Peripheral membrane protein</topology>
        <orientation evidence="7">Cytoplasmic side</orientation>
    </subcellularLocation>
    <subcellularLocation>
        <location evidence="7">Bacterial flagellum basal body</location>
    </subcellularLocation>
</comment>
<dbReference type="Gene3D" id="2.30.330.10">
    <property type="entry name" value="SpoA-like"/>
    <property type="match status" value="1"/>
</dbReference>
<feature type="domain" description="Flagellar motor switch protein FliN-like C-terminal" evidence="9">
    <location>
        <begin position="40"/>
        <end position="108"/>
    </location>
</feature>
<comment type="similarity">
    <text evidence="1 7">Belongs to the FliN/MopA/SpaO family.</text>
</comment>
<dbReference type="EMBL" id="JBEWTB010000002">
    <property type="protein sequence ID" value="MET4755171.1"/>
    <property type="molecule type" value="Genomic_DNA"/>
</dbReference>
<comment type="caution">
    <text evidence="10">The sequence shown here is derived from an EMBL/GenBank/DDBJ whole genome shotgun (WGS) entry which is preliminary data.</text>
</comment>
<evidence type="ECO:0000256" key="6">
    <source>
        <dbReference type="ARBA" id="ARBA00023136"/>
    </source>
</evidence>
<dbReference type="SUPFAM" id="SSF101801">
    <property type="entry name" value="Surface presentation of antigens (SPOA)"/>
    <property type="match status" value="1"/>
</dbReference>
<keyword evidence="6 7" id="KW-0472">Membrane</keyword>
<evidence type="ECO:0000256" key="5">
    <source>
        <dbReference type="ARBA" id="ARBA00022779"/>
    </source>
</evidence>
<dbReference type="InterPro" id="IPR012826">
    <property type="entry name" value="FliN"/>
</dbReference>
<evidence type="ECO:0000256" key="4">
    <source>
        <dbReference type="ARBA" id="ARBA00022500"/>
    </source>
</evidence>
<reference evidence="10 11" key="1">
    <citation type="submission" date="2024-06" db="EMBL/GenBank/DDBJ databases">
        <title>Genomic Encyclopedia of Type Strains, Phase V (KMG-V): Genome sequencing to study the core and pangenomes of soil and plant-associated prokaryotes.</title>
        <authorList>
            <person name="Whitman W."/>
        </authorList>
    </citation>
    <scope>NUCLEOTIDE SEQUENCE [LARGE SCALE GENOMIC DNA]</scope>
    <source>
        <strain evidence="10 11">NE40</strain>
    </source>
</reference>
<keyword evidence="5 7" id="KW-0283">Flagellar rotation</keyword>